<dbReference type="Pfam" id="PF00534">
    <property type="entry name" value="Glycos_transf_1"/>
    <property type="match status" value="1"/>
</dbReference>
<dbReference type="GO" id="GO:0016757">
    <property type="term" value="F:glycosyltransferase activity"/>
    <property type="evidence" value="ECO:0007669"/>
    <property type="project" value="UniProtKB-KW"/>
</dbReference>
<evidence type="ECO:0000259" key="1">
    <source>
        <dbReference type="Pfam" id="PF00534"/>
    </source>
</evidence>
<dbReference type="Gene3D" id="3.40.50.2000">
    <property type="entry name" value="Glycogen Phosphorylase B"/>
    <property type="match status" value="2"/>
</dbReference>
<evidence type="ECO:0000313" key="2">
    <source>
        <dbReference type="EMBL" id="MFC1848876.1"/>
    </source>
</evidence>
<organism evidence="2 3">
    <name type="scientific">candidate division CSSED10-310 bacterium</name>
    <dbReference type="NCBI Taxonomy" id="2855610"/>
    <lineage>
        <taxon>Bacteria</taxon>
        <taxon>Bacteria division CSSED10-310</taxon>
    </lineage>
</organism>
<keyword evidence="2" id="KW-0808">Transferase</keyword>
<dbReference type="EC" id="2.4.-.-" evidence="2"/>
<dbReference type="SUPFAM" id="SSF53756">
    <property type="entry name" value="UDP-Glycosyltransferase/glycogen phosphorylase"/>
    <property type="match status" value="1"/>
</dbReference>
<keyword evidence="3" id="KW-1185">Reference proteome</keyword>
<comment type="caution">
    <text evidence="2">The sequence shown here is derived from an EMBL/GenBank/DDBJ whole genome shotgun (WGS) entry which is preliminary data.</text>
</comment>
<reference evidence="2 3" key="1">
    <citation type="submission" date="2024-09" db="EMBL/GenBank/DDBJ databases">
        <title>Laminarin stimulates single cell rates of sulfate reduction while oxygen inhibits transcriptomic activity in coastal marine sediment.</title>
        <authorList>
            <person name="Lindsay M."/>
            <person name="Orcutt B."/>
            <person name="Emerson D."/>
            <person name="Stepanauskas R."/>
            <person name="D'Angelo T."/>
        </authorList>
    </citation>
    <scope>NUCLEOTIDE SEQUENCE [LARGE SCALE GENOMIC DNA]</scope>
    <source>
        <strain evidence="2">SAG AM-311-K15</strain>
    </source>
</reference>
<feature type="domain" description="Glycosyl transferase family 1" evidence="1">
    <location>
        <begin position="178"/>
        <end position="344"/>
    </location>
</feature>
<dbReference type="Proteomes" id="UP001594351">
    <property type="component" value="Unassembled WGS sequence"/>
</dbReference>
<accession>A0ABV6YRR0</accession>
<gene>
    <name evidence="2" type="ORF">ACFL27_01595</name>
</gene>
<sequence length="369" mass="43341">MIKILVAGQTPPPFHGQAVMIQEMLNGSYDRVKLYPVRMSFSREIDDIGTFQVRKILHLFLVIAKIIFYKFKYRIQILYYPPAGPDKIPIMRDLIILSCTRWLFKHVIFHFHAAGVSTMYEKMSLFWKLLYKKFYFSPDIAIRLSEYNPDDSHFMQAQKEFIVPNGVTDYQEHFVQTTEQKQSPFQILYVGVITRTKGIMVLVEACRILKEKNLDFNVNIVGGFDSELFRQRVEARIHKSNLGDNFTFHGVLIENDKNRQYDQADLFCYPTYYESETFSIVLLEAMQFFTPVVTTRWRGVQSVVREGENGFLVPIKDSVALAEKIELMMKNPDLRLKMAQRGRQIFLQEYTIQTFQKNMEKVFLSLDHP</sequence>
<dbReference type="PANTHER" id="PTHR12526">
    <property type="entry name" value="GLYCOSYLTRANSFERASE"/>
    <property type="match status" value="1"/>
</dbReference>
<keyword evidence="2" id="KW-0328">Glycosyltransferase</keyword>
<dbReference type="EMBL" id="JBHPBY010000010">
    <property type="protein sequence ID" value="MFC1848876.1"/>
    <property type="molecule type" value="Genomic_DNA"/>
</dbReference>
<dbReference type="InterPro" id="IPR001296">
    <property type="entry name" value="Glyco_trans_1"/>
</dbReference>
<proteinExistence type="predicted"/>
<protein>
    <submittedName>
        <fullName evidence="2">Glycosyltransferase</fullName>
        <ecNumber evidence="2">2.4.-.-</ecNumber>
    </submittedName>
</protein>
<evidence type="ECO:0000313" key="3">
    <source>
        <dbReference type="Proteomes" id="UP001594351"/>
    </source>
</evidence>
<name>A0ABV6YRR0_UNCC1</name>